<dbReference type="Gene3D" id="2.60.120.1440">
    <property type="match status" value="1"/>
</dbReference>
<sequence>MYTREFFLMNPEFIRWVKSSDEDLEIYWKNWLEANPESLQALTEARELVRGIKFENKAPSKELENQILSEILKETAYSDKNQIVIKEKSLFDVRILFKVAAVFVLGILLSWYFYPRNEEIPVKSNIAYLEKAAGLGEKLSFALPDGTRVWLNSNSKLAFPSLFDDSTRTVELIGEGYFEVAKDENKPFKVITNNSITTAIGTSFNINSKSKDKLKISLITGIVAIEDMELNIENKILQPTEQILINKTSKNFEIRNFEIESEIAWKEGKLVFENNTFDEVIQKLIEWYGVEFSFENTKNVKWNFSGEYKNQSLELVLKSMSYVEDFEFEIKEKQVKIKF</sequence>
<dbReference type="InterPro" id="IPR006860">
    <property type="entry name" value="FecR"/>
</dbReference>
<dbReference type="PIRSF" id="PIRSF018266">
    <property type="entry name" value="FecR"/>
    <property type="match status" value="1"/>
</dbReference>
<dbReference type="PANTHER" id="PTHR30273">
    <property type="entry name" value="PERIPLASMIC SIGNAL SENSOR AND SIGMA FACTOR ACTIVATOR FECR-RELATED"/>
    <property type="match status" value="1"/>
</dbReference>
<feature type="transmembrane region" description="Helical" evidence="1">
    <location>
        <begin position="95"/>
        <end position="114"/>
    </location>
</feature>
<dbReference type="RefSeq" id="WP_188443504.1">
    <property type="nucleotide sequence ID" value="NZ_BMFD01000009.1"/>
</dbReference>
<evidence type="ECO:0000259" key="3">
    <source>
        <dbReference type="Pfam" id="PF16344"/>
    </source>
</evidence>
<protein>
    <submittedName>
        <fullName evidence="4">Anti-sigma factor</fullName>
    </submittedName>
</protein>
<evidence type="ECO:0000259" key="2">
    <source>
        <dbReference type="Pfam" id="PF04773"/>
    </source>
</evidence>
<dbReference type="EMBL" id="BMFD01000009">
    <property type="protein sequence ID" value="GGC46002.1"/>
    <property type="molecule type" value="Genomic_DNA"/>
</dbReference>
<organism evidence="4 5">
    <name type="scientific">Belliella aquatica</name>
    <dbReference type="NCBI Taxonomy" id="1323734"/>
    <lineage>
        <taxon>Bacteria</taxon>
        <taxon>Pseudomonadati</taxon>
        <taxon>Bacteroidota</taxon>
        <taxon>Cytophagia</taxon>
        <taxon>Cytophagales</taxon>
        <taxon>Cyclobacteriaceae</taxon>
        <taxon>Belliella</taxon>
    </lineage>
</organism>
<dbReference type="PANTHER" id="PTHR30273:SF2">
    <property type="entry name" value="PROTEIN FECR"/>
    <property type="match status" value="1"/>
</dbReference>
<dbReference type="Proteomes" id="UP000635885">
    <property type="component" value="Unassembled WGS sequence"/>
</dbReference>
<proteinExistence type="predicted"/>
<reference evidence="5" key="1">
    <citation type="journal article" date="2019" name="Int. J. Syst. Evol. Microbiol.">
        <title>The Global Catalogue of Microorganisms (GCM) 10K type strain sequencing project: providing services to taxonomists for standard genome sequencing and annotation.</title>
        <authorList>
            <consortium name="The Broad Institute Genomics Platform"/>
            <consortium name="The Broad Institute Genome Sequencing Center for Infectious Disease"/>
            <person name="Wu L."/>
            <person name="Ma J."/>
        </authorList>
    </citation>
    <scope>NUCLEOTIDE SEQUENCE [LARGE SCALE GENOMIC DNA]</scope>
    <source>
        <strain evidence="5">CGMCC 1.12479</strain>
    </source>
</reference>
<keyword evidence="1" id="KW-0812">Transmembrane</keyword>
<name>A0ABQ1MZH4_9BACT</name>
<keyword evidence="1" id="KW-1133">Transmembrane helix</keyword>
<keyword evidence="1" id="KW-0472">Membrane</keyword>
<evidence type="ECO:0000256" key="1">
    <source>
        <dbReference type="SAM" id="Phobius"/>
    </source>
</evidence>
<comment type="caution">
    <text evidence="4">The sequence shown here is derived from an EMBL/GenBank/DDBJ whole genome shotgun (WGS) entry which is preliminary data.</text>
</comment>
<dbReference type="InterPro" id="IPR012373">
    <property type="entry name" value="Ferrdict_sens_TM"/>
</dbReference>
<dbReference type="InterPro" id="IPR032508">
    <property type="entry name" value="FecR_C"/>
</dbReference>
<accession>A0ABQ1MZH4</accession>
<dbReference type="Gene3D" id="3.55.50.30">
    <property type="match status" value="1"/>
</dbReference>
<dbReference type="Pfam" id="PF04773">
    <property type="entry name" value="FecR"/>
    <property type="match status" value="1"/>
</dbReference>
<evidence type="ECO:0000313" key="4">
    <source>
        <dbReference type="EMBL" id="GGC46002.1"/>
    </source>
</evidence>
<feature type="domain" description="FecR protein" evidence="2">
    <location>
        <begin position="134"/>
        <end position="223"/>
    </location>
</feature>
<evidence type="ECO:0000313" key="5">
    <source>
        <dbReference type="Proteomes" id="UP000635885"/>
    </source>
</evidence>
<feature type="domain" description="Protein FecR C-terminal" evidence="3">
    <location>
        <begin position="269"/>
        <end position="337"/>
    </location>
</feature>
<dbReference type="Pfam" id="PF16344">
    <property type="entry name" value="FecR_C"/>
    <property type="match status" value="1"/>
</dbReference>
<keyword evidence="5" id="KW-1185">Reference proteome</keyword>
<gene>
    <name evidence="4" type="ORF">GCM10010993_25740</name>
</gene>